<evidence type="ECO:0000313" key="4">
    <source>
        <dbReference type="Proteomes" id="UP000708148"/>
    </source>
</evidence>
<dbReference type="EMBL" id="CAJHUC010003007">
    <property type="protein sequence ID" value="CAD7705049.1"/>
    <property type="molecule type" value="Genomic_DNA"/>
</dbReference>
<feature type="signal peptide" evidence="2">
    <location>
        <begin position="1"/>
        <end position="18"/>
    </location>
</feature>
<keyword evidence="4" id="KW-1185">Reference proteome</keyword>
<feature type="chain" id="PRO_5035717937" evidence="2">
    <location>
        <begin position="19"/>
        <end position="313"/>
    </location>
</feature>
<evidence type="ECO:0000256" key="1">
    <source>
        <dbReference type="SAM" id="MobiDB-lite"/>
    </source>
</evidence>
<feature type="region of interest" description="Disordered" evidence="1">
    <location>
        <begin position="109"/>
        <end position="225"/>
    </location>
</feature>
<sequence length="313" mass="35782">MTSVFVCVVFELLLWVHAFTPVACFRCTGTPTYGLPERPLMRVLRHEFEEQKSLQNQLSAEKQSSRPNGARHEGYYRHMESLEKAKKAEEMEEARRMERIRRACHLYRPTAGNPLENGEEFEDDDEDDNFSLSNRTSPQNPLYPRQGWGANVSLPSSTPPSSRKMHQTSKENPFYCSQENWSPQRPTTPSGRRTPNLQTSPDNPLLDYRGDHTPPRLPPSASSMRHSARLQFEADHARLSELEEDTRNRVDADRVAAFTHYREAGQIELELLQQYPHGVPRSVRRKLEQQGIILPPIGYGLTAGTTKGVITRS</sequence>
<proteinExistence type="predicted"/>
<name>A0A8S1JF96_9CHLO</name>
<comment type="caution">
    <text evidence="3">The sequence shown here is derived from an EMBL/GenBank/DDBJ whole genome shotgun (WGS) entry which is preliminary data.</text>
</comment>
<evidence type="ECO:0000256" key="2">
    <source>
        <dbReference type="SAM" id="SignalP"/>
    </source>
</evidence>
<evidence type="ECO:0000313" key="3">
    <source>
        <dbReference type="EMBL" id="CAD7705049.1"/>
    </source>
</evidence>
<keyword evidence="2" id="KW-0732">Signal</keyword>
<feature type="compositionally biased region" description="Polar residues" evidence="1">
    <location>
        <begin position="131"/>
        <end position="140"/>
    </location>
</feature>
<organism evidence="3 4">
    <name type="scientific">Ostreobium quekettii</name>
    <dbReference type="NCBI Taxonomy" id="121088"/>
    <lineage>
        <taxon>Eukaryota</taxon>
        <taxon>Viridiplantae</taxon>
        <taxon>Chlorophyta</taxon>
        <taxon>core chlorophytes</taxon>
        <taxon>Ulvophyceae</taxon>
        <taxon>TCBD clade</taxon>
        <taxon>Bryopsidales</taxon>
        <taxon>Ostreobineae</taxon>
        <taxon>Ostreobiaceae</taxon>
        <taxon>Ostreobium</taxon>
    </lineage>
</organism>
<feature type="compositionally biased region" description="Polar residues" evidence="1">
    <location>
        <begin position="175"/>
        <end position="202"/>
    </location>
</feature>
<feature type="compositionally biased region" description="Polar residues" evidence="1">
    <location>
        <begin position="53"/>
        <end position="67"/>
    </location>
</feature>
<dbReference type="Proteomes" id="UP000708148">
    <property type="component" value="Unassembled WGS sequence"/>
</dbReference>
<feature type="compositionally biased region" description="Acidic residues" evidence="1">
    <location>
        <begin position="117"/>
        <end position="129"/>
    </location>
</feature>
<protein>
    <submittedName>
        <fullName evidence="3">Uncharacterized protein</fullName>
    </submittedName>
</protein>
<reference evidence="3" key="1">
    <citation type="submission" date="2020-12" db="EMBL/GenBank/DDBJ databases">
        <authorList>
            <person name="Iha C."/>
        </authorList>
    </citation>
    <scope>NUCLEOTIDE SEQUENCE</scope>
</reference>
<feature type="region of interest" description="Disordered" evidence="1">
    <location>
        <begin position="52"/>
        <end position="77"/>
    </location>
</feature>
<gene>
    <name evidence="3" type="ORF">OSTQU699_LOCUS10404</name>
</gene>
<dbReference type="AlphaFoldDB" id="A0A8S1JF96"/>
<accession>A0A8S1JF96</accession>